<keyword evidence="4" id="KW-0560">Oxidoreductase</keyword>
<evidence type="ECO:0000313" key="7">
    <source>
        <dbReference type="Proteomes" id="UP001485459"/>
    </source>
</evidence>
<comment type="similarity">
    <text evidence="2">Belongs to the DadA oxidoreductase family.</text>
</comment>
<evidence type="ECO:0000256" key="4">
    <source>
        <dbReference type="ARBA" id="ARBA00023002"/>
    </source>
</evidence>
<evidence type="ECO:0000259" key="5">
    <source>
        <dbReference type="Pfam" id="PF01266"/>
    </source>
</evidence>
<dbReference type="InterPro" id="IPR006076">
    <property type="entry name" value="FAD-dep_OxRdtase"/>
</dbReference>
<dbReference type="PANTHER" id="PTHR13847">
    <property type="entry name" value="SARCOSINE DEHYDROGENASE-RELATED"/>
    <property type="match status" value="1"/>
</dbReference>
<dbReference type="PRINTS" id="PR00419">
    <property type="entry name" value="ADXRDTASE"/>
</dbReference>
<evidence type="ECO:0000313" key="6">
    <source>
        <dbReference type="EMBL" id="WZN39813.1"/>
    </source>
</evidence>
<keyword evidence="7" id="KW-1185">Reference proteome</keyword>
<evidence type="ECO:0000256" key="3">
    <source>
        <dbReference type="ARBA" id="ARBA00022630"/>
    </source>
</evidence>
<dbReference type="Gene3D" id="3.30.9.10">
    <property type="entry name" value="D-Amino Acid Oxidase, subunit A, domain 2"/>
    <property type="match status" value="1"/>
</dbReference>
<dbReference type="InterPro" id="IPR036188">
    <property type="entry name" value="FAD/NAD-bd_sf"/>
</dbReference>
<dbReference type="RefSeq" id="WP_341834781.1">
    <property type="nucleotide sequence ID" value="NZ_CP149822.1"/>
</dbReference>
<proteinExistence type="inferred from homology"/>
<dbReference type="PANTHER" id="PTHR13847:SF286">
    <property type="entry name" value="D-AMINO ACID DEHYDROGENASE"/>
    <property type="match status" value="1"/>
</dbReference>
<name>A0ABZ2YJZ0_9BACT</name>
<organism evidence="6 7">
    <name type="scientific">Chitinophaga pollutisoli</name>
    <dbReference type="NCBI Taxonomy" id="3133966"/>
    <lineage>
        <taxon>Bacteria</taxon>
        <taxon>Pseudomonadati</taxon>
        <taxon>Bacteroidota</taxon>
        <taxon>Chitinophagia</taxon>
        <taxon>Chitinophagales</taxon>
        <taxon>Chitinophagaceae</taxon>
        <taxon>Chitinophaga</taxon>
    </lineage>
</organism>
<evidence type="ECO:0000256" key="1">
    <source>
        <dbReference type="ARBA" id="ARBA00001974"/>
    </source>
</evidence>
<dbReference type="EMBL" id="CP149822">
    <property type="protein sequence ID" value="WZN39813.1"/>
    <property type="molecule type" value="Genomic_DNA"/>
</dbReference>
<dbReference type="InterPro" id="IPR017741">
    <property type="entry name" value="FAD-dependent_OxRdtase_HpnW"/>
</dbReference>
<keyword evidence="3" id="KW-0285">Flavoprotein</keyword>
<gene>
    <name evidence="6" type="ORF">WJU16_17685</name>
</gene>
<dbReference type="NCBIfam" id="TIGR03364">
    <property type="entry name" value="HpnW_proposed"/>
    <property type="match status" value="1"/>
</dbReference>
<reference evidence="7" key="1">
    <citation type="submission" date="2024-03" db="EMBL/GenBank/DDBJ databases">
        <title>Chitinophaga horti sp. nov., isolated from garden soil.</title>
        <authorList>
            <person name="Lee D.S."/>
            <person name="Han D.M."/>
            <person name="Baek J.H."/>
            <person name="Choi D.G."/>
            <person name="Jeon J.H."/>
            <person name="Jeon C.O."/>
        </authorList>
    </citation>
    <scope>NUCLEOTIDE SEQUENCE [LARGE SCALE GENOMIC DNA]</scope>
    <source>
        <strain evidence="7">GPA1</strain>
    </source>
</reference>
<dbReference type="Pfam" id="PF01266">
    <property type="entry name" value="DAO"/>
    <property type="match status" value="1"/>
</dbReference>
<dbReference type="Proteomes" id="UP001485459">
    <property type="component" value="Chromosome"/>
</dbReference>
<dbReference type="SUPFAM" id="SSF51905">
    <property type="entry name" value="FAD/NAD(P)-binding domain"/>
    <property type="match status" value="1"/>
</dbReference>
<dbReference type="Gene3D" id="3.50.50.60">
    <property type="entry name" value="FAD/NAD(P)-binding domain"/>
    <property type="match status" value="1"/>
</dbReference>
<sequence length="373" mass="41058">MYQQADTAVIGAGIVGLATAYHLALKGKKVVVFERNPRALGASFRNFGLFWTLGQRQGHIYDRALYGRSIWQHVAKASGLTLEENGSMLLAYHADEAGVMEEFAQSTGIQCELLTPLAARARSGAFRPEGLKAALYSPLEMTVNPREAGARLAAWLESAHGVTFRYNTPVNGIQLPHIETKDENWKVDRVYVCSGYDFETLYPAVFASAPLTRCKLQMLRTVPQPDGWKLGPALVTGMSMLHYPSFAHCPGLAAVKQRVEATLPEYVKYGIHLMVTQNGAGELSLGDSHEYGWEVDPFDKEHISRLILQFINTFLHAPTLDIQERWHGIYPKLTNGEHDLVLHPEPGVTIVNGLGGAGMTLSFGLARDVTAVE</sequence>
<comment type="cofactor">
    <cofactor evidence="1">
        <name>FAD</name>
        <dbReference type="ChEBI" id="CHEBI:57692"/>
    </cofactor>
</comment>
<accession>A0ABZ2YJZ0</accession>
<protein>
    <submittedName>
        <fullName evidence="6">TIGR03364 family FAD-dependent oxidoreductase</fullName>
    </submittedName>
</protein>
<evidence type="ECO:0000256" key="2">
    <source>
        <dbReference type="ARBA" id="ARBA00009410"/>
    </source>
</evidence>
<feature type="domain" description="FAD dependent oxidoreductase" evidence="5">
    <location>
        <begin position="6"/>
        <end position="370"/>
    </location>
</feature>